<keyword evidence="2" id="KW-1185">Reference proteome</keyword>
<evidence type="ECO:0000313" key="1">
    <source>
        <dbReference type="EMBL" id="EFJ41049.1"/>
    </source>
</evidence>
<gene>
    <name evidence="1" type="ORF">VOLCADRAFT_99032</name>
</gene>
<dbReference type="KEGG" id="vcn:VOLCADRAFT_99032"/>
<sequence>MEPKLTGCRALRVLLRTSTWKFLTATQELEPGKFATLVMQLPVQGKHLGNTPRLKHVGMLFEWDKAAVSRSGYLASANLEALHAAVRRWKSVPGAMRLAVLPLSGAGAQYTEYNLSLPRLQGRDVAVVELLAGYELLYVHLAPR</sequence>
<dbReference type="RefSeq" id="XP_002957913.1">
    <property type="nucleotide sequence ID" value="XM_002957867.1"/>
</dbReference>
<accession>D8UGV9</accession>
<dbReference type="OrthoDB" id="542426at2759"/>
<proteinExistence type="predicted"/>
<dbReference type="EMBL" id="GL378402">
    <property type="protein sequence ID" value="EFJ41049.1"/>
    <property type="molecule type" value="Genomic_DNA"/>
</dbReference>
<dbReference type="Proteomes" id="UP000001058">
    <property type="component" value="Unassembled WGS sequence"/>
</dbReference>
<name>D8UGV9_VOLCA</name>
<dbReference type="AlphaFoldDB" id="D8UGV9"/>
<reference evidence="1 2" key="1">
    <citation type="journal article" date="2010" name="Science">
        <title>Genomic analysis of organismal complexity in the multicellular green alga Volvox carteri.</title>
        <authorList>
            <person name="Prochnik S.E."/>
            <person name="Umen J."/>
            <person name="Nedelcu A.M."/>
            <person name="Hallmann A."/>
            <person name="Miller S.M."/>
            <person name="Nishii I."/>
            <person name="Ferris P."/>
            <person name="Kuo A."/>
            <person name="Mitros T."/>
            <person name="Fritz-Laylin L.K."/>
            <person name="Hellsten U."/>
            <person name="Chapman J."/>
            <person name="Simakov O."/>
            <person name="Rensing S.A."/>
            <person name="Terry A."/>
            <person name="Pangilinan J."/>
            <person name="Kapitonov V."/>
            <person name="Jurka J."/>
            <person name="Salamov A."/>
            <person name="Shapiro H."/>
            <person name="Schmutz J."/>
            <person name="Grimwood J."/>
            <person name="Lindquist E."/>
            <person name="Lucas S."/>
            <person name="Grigoriev I.V."/>
            <person name="Schmitt R."/>
            <person name="Kirk D."/>
            <person name="Rokhsar D.S."/>
        </authorList>
    </citation>
    <scope>NUCLEOTIDE SEQUENCE [LARGE SCALE GENOMIC DNA]</scope>
    <source>
        <strain evidence="2">f. Nagariensis / Eve</strain>
    </source>
</reference>
<evidence type="ECO:0000313" key="2">
    <source>
        <dbReference type="Proteomes" id="UP000001058"/>
    </source>
</evidence>
<dbReference type="InParanoid" id="D8UGV9"/>
<dbReference type="GeneID" id="9622980"/>
<organism evidence="2">
    <name type="scientific">Volvox carteri f. nagariensis</name>
    <dbReference type="NCBI Taxonomy" id="3068"/>
    <lineage>
        <taxon>Eukaryota</taxon>
        <taxon>Viridiplantae</taxon>
        <taxon>Chlorophyta</taxon>
        <taxon>core chlorophytes</taxon>
        <taxon>Chlorophyceae</taxon>
        <taxon>CS clade</taxon>
        <taxon>Chlamydomonadales</taxon>
        <taxon>Volvocaceae</taxon>
        <taxon>Volvox</taxon>
    </lineage>
</organism>
<protein>
    <submittedName>
        <fullName evidence="1">Uncharacterized protein</fullName>
    </submittedName>
</protein>